<evidence type="ECO:0000259" key="8">
    <source>
        <dbReference type="Pfam" id="PF02687"/>
    </source>
</evidence>
<dbReference type="EC" id="3.6.3.-" evidence="9"/>
<dbReference type="GO" id="GO:0016787">
    <property type="term" value="F:hydrolase activity"/>
    <property type="evidence" value="ECO:0007669"/>
    <property type="project" value="UniProtKB-KW"/>
</dbReference>
<dbReference type="Proteomes" id="UP000250245">
    <property type="component" value="Unassembled WGS sequence"/>
</dbReference>
<feature type="transmembrane region" description="Helical" evidence="7">
    <location>
        <begin position="263"/>
        <end position="287"/>
    </location>
</feature>
<dbReference type="GO" id="GO:0005524">
    <property type="term" value="F:ATP binding"/>
    <property type="evidence" value="ECO:0007669"/>
    <property type="project" value="UniProtKB-KW"/>
</dbReference>
<dbReference type="GO" id="GO:0005886">
    <property type="term" value="C:plasma membrane"/>
    <property type="evidence" value="ECO:0007669"/>
    <property type="project" value="UniProtKB-SubCell"/>
</dbReference>
<feature type="domain" description="ABC3 transporter permease C-terminal" evidence="8">
    <location>
        <begin position="266"/>
        <end position="380"/>
    </location>
</feature>
<dbReference type="InterPro" id="IPR050250">
    <property type="entry name" value="Macrolide_Exporter_MacB"/>
</dbReference>
<gene>
    <name evidence="9" type="primary">macB_3</name>
    <name evidence="9" type="ORF">NCTC11820_01156</name>
</gene>
<protein>
    <submittedName>
        <fullName evidence="9">Macrolide export ATP-binding/permease protein MacB</fullName>
        <ecNumber evidence="9">3.6.3.-</ecNumber>
    </submittedName>
</protein>
<comment type="subcellular location">
    <subcellularLocation>
        <location evidence="1">Cell membrane</location>
        <topology evidence="1">Multi-pass membrane protein</topology>
    </subcellularLocation>
</comment>
<organism evidence="9 10">
    <name type="scientific">Mobiluncus curtisii</name>
    <dbReference type="NCBI Taxonomy" id="2051"/>
    <lineage>
        <taxon>Bacteria</taxon>
        <taxon>Bacillati</taxon>
        <taxon>Actinomycetota</taxon>
        <taxon>Actinomycetes</taxon>
        <taxon>Actinomycetales</taxon>
        <taxon>Actinomycetaceae</taxon>
        <taxon>Mobiluncus</taxon>
    </lineage>
</organism>
<feature type="transmembrane region" description="Helical" evidence="7">
    <location>
        <begin position="350"/>
        <end position="370"/>
    </location>
</feature>
<keyword evidence="5 7" id="KW-0472">Membrane</keyword>
<evidence type="ECO:0000313" key="10">
    <source>
        <dbReference type="Proteomes" id="UP000250245"/>
    </source>
</evidence>
<dbReference type="PANTHER" id="PTHR30572:SF4">
    <property type="entry name" value="ABC TRANSPORTER PERMEASE YTRF"/>
    <property type="match status" value="1"/>
</dbReference>
<dbReference type="AlphaFoldDB" id="A0A2X2YAF8"/>
<keyword evidence="9" id="KW-0547">Nucleotide-binding</keyword>
<proteinExistence type="inferred from homology"/>
<accession>A0A2X2YAF8</accession>
<sequence>MNSHKRMFVRIIWKAFAHRFSRVLIASLAIAMGASTLSGLGLVAVTVPDYIAKELRSFGANLVVLPQGSNVITPETVSAIDRQCGESLLGRAGYSYGNLLYGQQPVPLMVTKFADARSVRPYWSIEGKVPQGSEQILLGVNLADKFRLHVGDLIGLKVAQLRENNNAENSGDSNHSGKQLEISGLLRTGGPEDDLAVLSPDSYAAMGGVADHYSLVEYSLKGDTSQLSTLAKTIEKKVSGIDAEVVRRTTQNETRIAHTLSNLIWVVSIIISALMLIAVSATLSSIVSERSREIGLKKALGALSKDVFEELIGESILLGLFGGFLGVLLGIGLADYILQKVFLARVEINWIIIILTIVFSVAVAVIGSLWPAKRIARINPINVLGGE</sequence>
<keyword evidence="9" id="KW-0378">Hydrolase</keyword>
<evidence type="ECO:0000256" key="6">
    <source>
        <dbReference type="ARBA" id="ARBA00038076"/>
    </source>
</evidence>
<keyword evidence="2" id="KW-1003">Cell membrane</keyword>
<dbReference type="PANTHER" id="PTHR30572">
    <property type="entry name" value="MEMBRANE COMPONENT OF TRANSPORTER-RELATED"/>
    <property type="match status" value="1"/>
</dbReference>
<evidence type="ECO:0000313" key="9">
    <source>
        <dbReference type="EMBL" id="SQB64802.1"/>
    </source>
</evidence>
<evidence type="ECO:0000256" key="4">
    <source>
        <dbReference type="ARBA" id="ARBA00022989"/>
    </source>
</evidence>
<evidence type="ECO:0000256" key="5">
    <source>
        <dbReference type="ARBA" id="ARBA00023136"/>
    </source>
</evidence>
<dbReference type="GeneID" id="55565550"/>
<reference evidence="9 10" key="1">
    <citation type="submission" date="2018-06" db="EMBL/GenBank/DDBJ databases">
        <authorList>
            <consortium name="Pathogen Informatics"/>
            <person name="Doyle S."/>
        </authorList>
    </citation>
    <scope>NUCLEOTIDE SEQUENCE [LARGE SCALE GENOMIC DNA]</scope>
    <source>
        <strain evidence="9 10">NCTC11820</strain>
    </source>
</reference>
<dbReference type="Pfam" id="PF02687">
    <property type="entry name" value="FtsX"/>
    <property type="match status" value="1"/>
</dbReference>
<evidence type="ECO:0000256" key="1">
    <source>
        <dbReference type="ARBA" id="ARBA00004651"/>
    </source>
</evidence>
<feature type="transmembrane region" description="Helical" evidence="7">
    <location>
        <begin position="315"/>
        <end position="338"/>
    </location>
</feature>
<comment type="similarity">
    <text evidence="6">Belongs to the ABC-4 integral membrane protein family.</text>
</comment>
<evidence type="ECO:0000256" key="2">
    <source>
        <dbReference type="ARBA" id="ARBA00022475"/>
    </source>
</evidence>
<evidence type="ECO:0000256" key="7">
    <source>
        <dbReference type="SAM" id="Phobius"/>
    </source>
</evidence>
<dbReference type="EMBL" id="UASJ01000001">
    <property type="protein sequence ID" value="SQB64802.1"/>
    <property type="molecule type" value="Genomic_DNA"/>
</dbReference>
<dbReference type="InterPro" id="IPR003838">
    <property type="entry name" value="ABC3_permease_C"/>
</dbReference>
<keyword evidence="4 7" id="KW-1133">Transmembrane helix</keyword>
<dbReference type="RefSeq" id="WP_236585855.1">
    <property type="nucleotide sequence ID" value="NZ_CAMYEK010000010.1"/>
</dbReference>
<dbReference type="GO" id="GO:0022857">
    <property type="term" value="F:transmembrane transporter activity"/>
    <property type="evidence" value="ECO:0007669"/>
    <property type="project" value="TreeGrafter"/>
</dbReference>
<keyword evidence="3 7" id="KW-0812">Transmembrane</keyword>
<evidence type="ECO:0000256" key="3">
    <source>
        <dbReference type="ARBA" id="ARBA00022692"/>
    </source>
</evidence>
<name>A0A2X2YAF8_9ACTO</name>
<keyword evidence="9" id="KW-0067">ATP-binding</keyword>